<feature type="chain" id="PRO_5039131892" evidence="2">
    <location>
        <begin position="25"/>
        <end position="146"/>
    </location>
</feature>
<evidence type="ECO:0000256" key="2">
    <source>
        <dbReference type="SAM" id="SignalP"/>
    </source>
</evidence>
<evidence type="ECO:0000313" key="5">
    <source>
        <dbReference type="Proteomes" id="UP000808337"/>
    </source>
</evidence>
<feature type="domain" description="Rhodanese" evidence="3">
    <location>
        <begin position="59"/>
        <end position="145"/>
    </location>
</feature>
<dbReference type="AlphaFoldDB" id="A0A9D7SQG4"/>
<keyword evidence="2" id="KW-0732">Signal</keyword>
<evidence type="ECO:0000256" key="1">
    <source>
        <dbReference type="SAM" id="MobiDB-lite"/>
    </source>
</evidence>
<dbReference type="Proteomes" id="UP000808337">
    <property type="component" value="Unassembled WGS sequence"/>
</dbReference>
<evidence type="ECO:0000259" key="3">
    <source>
        <dbReference type="PROSITE" id="PS50206"/>
    </source>
</evidence>
<dbReference type="PANTHER" id="PTHR43031:SF1">
    <property type="entry name" value="PYRIDINE NUCLEOTIDE-DISULPHIDE OXIDOREDUCTASE"/>
    <property type="match status" value="1"/>
</dbReference>
<organism evidence="4 5">
    <name type="scientific">Candidatus Opimibacter skivensis</name>
    <dbReference type="NCBI Taxonomy" id="2982028"/>
    <lineage>
        <taxon>Bacteria</taxon>
        <taxon>Pseudomonadati</taxon>
        <taxon>Bacteroidota</taxon>
        <taxon>Saprospiria</taxon>
        <taxon>Saprospirales</taxon>
        <taxon>Saprospiraceae</taxon>
        <taxon>Candidatus Opimibacter</taxon>
    </lineage>
</organism>
<name>A0A9D7SQG4_9BACT</name>
<dbReference type="EMBL" id="JADKGY010000001">
    <property type="protein sequence ID" value="MBK9981213.1"/>
    <property type="molecule type" value="Genomic_DNA"/>
</dbReference>
<dbReference type="SMART" id="SM00450">
    <property type="entry name" value="RHOD"/>
    <property type="match status" value="1"/>
</dbReference>
<evidence type="ECO:0000313" key="4">
    <source>
        <dbReference type="EMBL" id="MBK9981213.1"/>
    </source>
</evidence>
<sequence>MKFAKSIIPLFALLLLLGAGMSCKKSSEASKAEEGAQPESTVENGPTTLEPTTFGTEMKKNNSVIVDLRFPVEFEQGHIDGAINVNFFDPQFKNNILALDKSKKYYLYSKADAQTKRTGIFMRQNGFTDVNVMKGGWEAWKESQKK</sequence>
<proteinExistence type="predicted"/>
<feature type="signal peptide" evidence="2">
    <location>
        <begin position="1"/>
        <end position="24"/>
    </location>
</feature>
<dbReference type="PROSITE" id="PS51257">
    <property type="entry name" value="PROKAR_LIPOPROTEIN"/>
    <property type="match status" value="1"/>
</dbReference>
<dbReference type="InterPro" id="IPR036873">
    <property type="entry name" value="Rhodanese-like_dom_sf"/>
</dbReference>
<dbReference type="PANTHER" id="PTHR43031">
    <property type="entry name" value="FAD-DEPENDENT OXIDOREDUCTASE"/>
    <property type="match status" value="1"/>
</dbReference>
<dbReference type="CDD" id="cd00158">
    <property type="entry name" value="RHOD"/>
    <property type="match status" value="1"/>
</dbReference>
<feature type="compositionally biased region" description="Polar residues" evidence="1">
    <location>
        <begin position="38"/>
        <end position="55"/>
    </location>
</feature>
<dbReference type="Pfam" id="PF00581">
    <property type="entry name" value="Rhodanese"/>
    <property type="match status" value="1"/>
</dbReference>
<dbReference type="InterPro" id="IPR050229">
    <property type="entry name" value="GlpE_sulfurtransferase"/>
</dbReference>
<reference evidence="4 5" key="1">
    <citation type="submission" date="2020-10" db="EMBL/GenBank/DDBJ databases">
        <title>Connecting structure to function with the recovery of over 1000 high-quality activated sludge metagenome-assembled genomes encoding full-length rRNA genes using long-read sequencing.</title>
        <authorList>
            <person name="Singleton C.M."/>
            <person name="Petriglieri F."/>
            <person name="Kristensen J.M."/>
            <person name="Kirkegaard R.H."/>
            <person name="Michaelsen T.Y."/>
            <person name="Andersen M.H."/>
            <person name="Karst S.M."/>
            <person name="Dueholm M.S."/>
            <person name="Nielsen P.H."/>
            <person name="Albertsen M."/>
        </authorList>
    </citation>
    <scope>NUCLEOTIDE SEQUENCE [LARGE SCALE GENOMIC DNA]</scope>
    <source>
        <strain evidence="4">Ribe_18-Q3-R11-54_MAXAC.273</strain>
    </source>
</reference>
<gene>
    <name evidence="4" type="ORF">IPP15_02105</name>
</gene>
<comment type="caution">
    <text evidence="4">The sequence shown here is derived from an EMBL/GenBank/DDBJ whole genome shotgun (WGS) entry which is preliminary data.</text>
</comment>
<dbReference type="Gene3D" id="3.40.250.10">
    <property type="entry name" value="Rhodanese-like domain"/>
    <property type="match status" value="1"/>
</dbReference>
<dbReference type="SUPFAM" id="SSF52821">
    <property type="entry name" value="Rhodanese/Cell cycle control phosphatase"/>
    <property type="match status" value="1"/>
</dbReference>
<dbReference type="PROSITE" id="PS50206">
    <property type="entry name" value="RHODANESE_3"/>
    <property type="match status" value="1"/>
</dbReference>
<accession>A0A9D7SQG4</accession>
<protein>
    <submittedName>
        <fullName evidence="4">Rhodanese-like domain-containing protein</fullName>
    </submittedName>
</protein>
<dbReference type="InterPro" id="IPR001763">
    <property type="entry name" value="Rhodanese-like_dom"/>
</dbReference>
<feature type="region of interest" description="Disordered" evidence="1">
    <location>
        <begin position="28"/>
        <end position="55"/>
    </location>
</feature>